<dbReference type="Pfam" id="PF02880">
    <property type="entry name" value="PGM_PMM_III"/>
    <property type="match status" value="1"/>
</dbReference>
<dbReference type="PROSITE" id="PS00710">
    <property type="entry name" value="PGM_PMM"/>
    <property type="match status" value="1"/>
</dbReference>
<dbReference type="SUPFAM" id="SSF55957">
    <property type="entry name" value="Phosphoglucomutase, C-terminal domain"/>
    <property type="match status" value="1"/>
</dbReference>
<dbReference type="Gene3D" id="3.40.120.10">
    <property type="entry name" value="Alpha-D-Glucose-1,6-Bisphosphate, subunit A, domain 3"/>
    <property type="match status" value="3"/>
</dbReference>
<reference evidence="11" key="1">
    <citation type="submission" date="2020-12" db="EMBL/GenBank/DDBJ databases">
        <title>Genome public.</title>
        <authorList>
            <person name="Sun Q."/>
        </authorList>
    </citation>
    <scope>NUCLEOTIDE SEQUENCE</scope>
    <source>
        <strain evidence="11">CCM 8863</strain>
    </source>
</reference>
<keyword evidence="4 7" id="KW-0479">Metal-binding</keyword>
<keyword evidence="6" id="KW-0413">Isomerase</keyword>
<dbReference type="GO" id="GO:0006166">
    <property type="term" value="P:purine ribonucleoside salvage"/>
    <property type="evidence" value="ECO:0007669"/>
    <property type="project" value="TreeGrafter"/>
</dbReference>
<dbReference type="InterPro" id="IPR005846">
    <property type="entry name" value="A-D-PHexomutase_a/b/a-III"/>
</dbReference>
<feature type="domain" description="Alpha-D-phosphohexomutase alpha/beta/alpha" evidence="8">
    <location>
        <begin position="76"/>
        <end position="173"/>
    </location>
</feature>
<proteinExistence type="inferred from homology"/>
<evidence type="ECO:0000256" key="6">
    <source>
        <dbReference type="ARBA" id="ARBA00023235"/>
    </source>
</evidence>
<dbReference type="CDD" id="cd05799">
    <property type="entry name" value="PGM2"/>
    <property type="match status" value="1"/>
</dbReference>
<dbReference type="InterPro" id="IPR036900">
    <property type="entry name" value="A-D-PHexomutase_C_sf"/>
</dbReference>
<dbReference type="GO" id="GO:0008973">
    <property type="term" value="F:phosphopentomutase activity"/>
    <property type="evidence" value="ECO:0007669"/>
    <property type="project" value="TreeGrafter"/>
</dbReference>
<evidence type="ECO:0000313" key="12">
    <source>
        <dbReference type="Proteomes" id="UP000645966"/>
    </source>
</evidence>
<dbReference type="InterPro" id="IPR005841">
    <property type="entry name" value="Alpha-D-phosphohexomutase_SF"/>
</dbReference>
<protein>
    <submittedName>
        <fullName evidence="11">Phospho-sugar mutase</fullName>
    </submittedName>
</protein>
<dbReference type="AlphaFoldDB" id="A0A934M8W0"/>
<dbReference type="Pfam" id="PF02879">
    <property type="entry name" value="PGM_PMM_II"/>
    <property type="match status" value="1"/>
</dbReference>
<dbReference type="PANTHER" id="PTHR45745">
    <property type="entry name" value="PHOSPHOMANNOMUTASE 45A"/>
    <property type="match status" value="1"/>
</dbReference>
<keyword evidence="3" id="KW-0597">Phosphoprotein</keyword>
<evidence type="ECO:0000256" key="2">
    <source>
        <dbReference type="ARBA" id="ARBA00010231"/>
    </source>
</evidence>
<dbReference type="EMBL" id="JAEIOS010000012">
    <property type="protein sequence ID" value="MBI8989540.1"/>
    <property type="molecule type" value="Genomic_DNA"/>
</dbReference>
<dbReference type="PRINTS" id="PR00509">
    <property type="entry name" value="PGMPMM"/>
</dbReference>
<gene>
    <name evidence="11" type="ORF">JDV75_07160</name>
</gene>
<evidence type="ECO:0000313" key="11">
    <source>
        <dbReference type="EMBL" id="MBI8989540.1"/>
    </source>
</evidence>
<evidence type="ECO:0000256" key="1">
    <source>
        <dbReference type="ARBA" id="ARBA00001946"/>
    </source>
</evidence>
<name>A0A934M8W0_9CORY</name>
<comment type="similarity">
    <text evidence="2 7">Belongs to the phosphohexose mutase family.</text>
</comment>
<evidence type="ECO:0000259" key="8">
    <source>
        <dbReference type="Pfam" id="PF02878"/>
    </source>
</evidence>
<dbReference type="GO" id="GO:0000287">
    <property type="term" value="F:magnesium ion binding"/>
    <property type="evidence" value="ECO:0007669"/>
    <property type="project" value="InterPro"/>
</dbReference>
<evidence type="ECO:0000256" key="7">
    <source>
        <dbReference type="RuleBase" id="RU004326"/>
    </source>
</evidence>
<dbReference type="Pfam" id="PF02878">
    <property type="entry name" value="PGM_PMM_I"/>
    <property type="match status" value="1"/>
</dbReference>
<dbReference type="SUPFAM" id="SSF53738">
    <property type="entry name" value="Phosphoglucomutase, first 3 domains"/>
    <property type="match status" value="3"/>
</dbReference>
<feature type="domain" description="Alpha-D-phosphohexomutase alpha/beta/alpha" evidence="10">
    <location>
        <begin position="314"/>
        <end position="428"/>
    </location>
</feature>
<dbReference type="PANTHER" id="PTHR45745:SF1">
    <property type="entry name" value="PHOSPHOGLUCOMUTASE 2B-RELATED"/>
    <property type="match status" value="1"/>
</dbReference>
<comment type="cofactor">
    <cofactor evidence="1">
        <name>Mg(2+)</name>
        <dbReference type="ChEBI" id="CHEBI:18420"/>
    </cofactor>
</comment>
<keyword evidence="12" id="KW-1185">Reference proteome</keyword>
<accession>A0A934M8W0</accession>
<evidence type="ECO:0000256" key="3">
    <source>
        <dbReference type="ARBA" id="ARBA00022553"/>
    </source>
</evidence>
<sequence>MMHPRHLSFGTAGLRAPVGPAHGQMNVAQVTRASAGLAAWLARNAATRSPSRSRVPVEDISDEDPRGFGLSIYGENGPLRVAVGYDARYGSHTFAATAAEVFAGAGFEVTLLPTPTPTPVLPWLVRYRGLDAGVQITASHNPAADNGYKVYGPDGSEIDVSAEKDVEAAIRELEDPLTVPRVAVRPAGNQLRRYLDQVVAEINPDENDRLRVNNERAALKIVYTALHGVGGRPLAQALGAAGFARATPVIAQQYPDPTFPTVSFPDPEQPDAVELLLRQAADTGSDLLIALDPDADRCAVGFRRTDGTHRMLRGDELGPLLATRLLEPHDGDGPAPVVATSLVSSTLLPDIAGELGWDCVITPTGFKNLMRAGDNRPGPLMFAYEEAHGTCPMPHLVADKDGLATALHACAWAAELKARGRTLGDELARLHRRFGAYAGTQIHVRTSDPEGLVAQLRTDPPSTLAGIDVDCTDLPAEQGILIGGRHRDGTCVRMIGRVSGTETKTKVYLEVSHFPEPRGAEDLLERLRAEVEEFLHGI</sequence>
<dbReference type="InterPro" id="IPR005845">
    <property type="entry name" value="A-D-PHexomutase_a/b/a-II"/>
</dbReference>
<organism evidence="11 12">
    <name type="scientific">Corynebacterium meridianum</name>
    <dbReference type="NCBI Taxonomy" id="2765363"/>
    <lineage>
        <taxon>Bacteria</taxon>
        <taxon>Bacillati</taxon>
        <taxon>Actinomycetota</taxon>
        <taxon>Actinomycetes</taxon>
        <taxon>Mycobacteriales</taxon>
        <taxon>Corynebacteriaceae</taxon>
        <taxon>Corynebacterium</taxon>
    </lineage>
</organism>
<evidence type="ECO:0000256" key="4">
    <source>
        <dbReference type="ARBA" id="ARBA00022723"/>
    </source>
</evidence>
<keyword evidence="5 7" id="KW-0460">Magnesium</keyword>
<dbReference type="InterPro" id="IPR016066">
    <property type="entry name" value="A-D-PHexomutase_CS"/>
</dbReference>
<evidence type="ECO:0000256" key="5">
    <source>
        <dbReference type="ARBA" id="ARBA00022842"/>
    </source>
</evidence>
<comment type="caution">
    <text evidence="11">The sequence shown here is derived from an EMBL/GenBank/DDBJ whole genome shotgun (WGS) entry which is preliminary data.</text>
</comment>
<evidence type="ECO:0000259" key="10">
    <source>
        <dbReference type="Pfam" id="PF02880"/>
    </source>
</evidence>
<dbReference type="Proteomes" id="UP000645966">
    <property type="component" value="Unassembled WGS sequence"/>
</dbReference>
<dbReference type="InterPro" id="IPR016055">
    <property type="entry name" value="A-D-PHexomutase_a/b/a-I/II/III"/>
</dbReference>
<feature type="domain" description="Alpha-D-phosphohexomutase alpha/beta/alpha" evidence="9">
    <location>
        <begin position="193"/>
        <end position="300"/>
    </location>
</feature>
<dbReference type="InterPro" id="IPR005844">
    <property type="entry name" value="A-D-PHexomutase_a/b/a-I"/>
</dbReference>
<evidence type="ECO:0000259" key="9">
    <source>
        <dbReference type="Pfam" id="PF02879"/>
    </source>
</evidence>
<dbReference type="GO" id="GO:0005975">
    <property type="term" value="P:carbohydrate metabolic process"/>
    <property type="evidence" value="ECO:0007669"/>
    <property type="project" value="InterPro"/>
</dbReference>